<reference evidence="3" key="1">
    <citation type="journal article" date="2023" name="Mol. Phylogenet. Evol.">
        <title>Genome-scale phylogeny and comparative genomics of the fungal order Sordariales.</title>
        <authorList>
            <person name="Hensen N."/>
            <person name="Bonometti L."/>
            <person name="Westerberg I."/>
            <person name="Brannstrom I.O."/>
            <person name="Guillou S."/>
            <person name="Cros-Aarteil S."/>
            <person name="Calhoun S."/>
            <person name="Haridas S."/>
            <person name="Kuo A."/>
            <person name="Mondo S."/>
            <person name="Pangilinan J."/>
            <person name="Riley R."/>
            <person name="LaButti K."/>
            <person name="Andreopoulos B."/>
            <person name="Lipzen A."/>
            <person name="Chen C."/>
            <person name="Yan M."/>
            <person name="Daum C."/>
            <person name="Ng V."/>
            <person name="Clum A."/>
            <person name="Steindorff A."/>
            <person name="Ohm R.A."/>
            <person name="Martin F."/>
            <person name="Silar P."/>
            <person name="Natvig D.O."/>
            <person name="Lalanne C."/>
            <person name="Gautier V."/>
            <person name="Ament-Velasquez S.L."/>
            <person name="Kruys A."/>
            <person name="Hutchinson M.I."/>
            <person name="Powell A.J."/>
            <person name="Barry K."/>
            <person name="Miller A.N."/>
            <person name="Grigoriev I.V."/>
            <person name="Debuchy R."/>
            <person name="Gladieux P."/>
            <person name="Hiltunen Thoren M."/>
            <person name="Johannesson H."/>
        </authorList>
    </citation>
    <scope>NUCLEOTIDE SEQUENCE [LARGE SCALE GENOMIC DNA]</scope>
    <source>
        <strain evidence="3">CBS 340.73</strain>
    </source>
</reference>
<dbReference type="InterPro" id="IPR038883">
    <property type="entry name" value="AN11006-like"/>
</dbReference>
<protein>
    <submittedName>
        <fullName evidence="2">Uncharacterized protein</fullName>
    </submittedName>
</protein>
<evidence type="ECO:0000313" key="2">
    <source>
        <dbReference type="EMBL" id="KAK3936218.1"/>
    </source>
</evidence>
<accession>A0AAN6N1Q9</accession>
<organism evidence="2 3">
    <name type="scientific">Diplogelasinospora grovesii</name>
    <dbReference type="NCBI Taxonomy" id="303347"/>
    <lineage>
        <taxon>Eukaryota</taxon>
        <taxon>Fungi</taxon>
        <taxon>Dikarya</taxon>
        <taxon>Ascomycota</taxon>
        <taxon>Pezizomycotina</taxon>
        <taxon>Sordariomycetes</taxon>
        <taxon>Sordariomycetidae</taxon>
        <taxon>Sordariales</taxon>
        <taxon>Diplogelasinosporaceae</taxon>
        <taxon>Diplogelasinospora</taxon>
    </lineage>
</organism>
<dbReference type="PANTHER" id="PTHR42085:SF2">
    <property type="entry name" value="F-BOX DOMAIN-CONTAINING PROTEIN"/>
    <property type="match status" value="1"/>
</dbReference>
<dbReference type="AlphaFoldDB" id="A0AAN6N1Q9"/>
<evidence type="ECO:0000313" key="3">
    <source>
        <dbReference type="Proteomes" id="UP001303473"/>
    </source>
</evidence>
<gene>
    <name evidence="2" type="ORF">QBC46DRAFT_345826</name>
</gene>
<name>A0AAN6N1Q9_9PEZI</name>
<evidence type="ECO:0000256" key="1">
    <source>
        <dbReference type="SAM" id="MobiDB-lite"/>
    </source>
</evidence>
<proteinExistence type="predicted"/>
<comment type="caution">
    <text evidence="2">The sequence shown here is derived from an EMBL/GenBank/DDBJ whole genome shotgun (WGS) entry which is preliminary data.</text>
</comment>
<keyword evidence="3" id="KW-1185">Reference proteome</keyword>
<feature type="region of interest" description="Disordered" evidence="1">
    <location>
        <begin position="1"/>
        <end position="26"/>
    </location>
</feature>
<dbReference type="PANTHER" id="PTHR42085">
    <property type="entry name" value="F-BOX DOMAIN-CONTAINING PROTEIN"/>
    <property type="match status" value="1"/>
</dbReference>
<dbReference type="Proteomes" id="UP001303473">
    <property type="component" value="Unassembled WGS sequence"/>
</dbReference>
<sequence>MPRRLGTKASRAIGASALPTPIPSTYTTPLSSAYPSAYASEAEFDPEDEMSTIPIGSLSLHDSAVSLTQITKKDKEKATRKPFRFMDLPSELRVKIYGYYFADTGRVIDLDPDNYKRIHKRLAILRTCRTIYSEASFVFYSTPTFRLFPTHPGRFFKTKKPLLARLSSRQRGWITSLELRLGPGWNKPPRGWMVNPALGLADCINVRKLTVFVECDPSDGVFNGFRKADGFYEGFSKNLLSDVLNGMPWIDRVHFDAWSSVKKSGAMMRGLLEATSAHQRKICWGPERGWTDLEDAGEQSHITHAVTASLNGVGIDVIVVA</sequence>
<dbReference type="EMBL" id="MU853891">
    <property type="protein sequence ID" value="KAK3936218.1"/>
    <property type="molecule type" value="Genomic_DNA"/>
</dbReference>